<evidence type="ECO:0000313" key="2">
    <source>
        <dbReference type="EMBL" id="TBU08728.1"/>
    </source>
</evidence>
<name>A0A4Q9LKD5_9MICR</name>
<sequence>MNYKRYGKSFLDIRASMVVIMRAQMHEEPKHPLKEAKNGGNGVKEIKTKNFTPLFSEGGTDQ</sequence>
<dbReference type="VEuPathDB" id="MicrosporidiaDB:CWI36_0103p0040"/>
<evidence type="ECO:0000313" key="3">
    <source>
        <dbReference type="Proteomes" id="UP000291404"/>
    </source>
</evidence>
<evidence type="ECO:0000256" key="1">
    <source>
        <dbReference type="SAM" id="MobiDB-lite"/>
    </source>
</evidence>
<organism evidence="2 3">
    <name type="scientific">Hamiltosporidium magnivora</name>
    <dbReference type="NCBI Taxonomy" id="148818"/>
    <lineage>
        <taxon>Eukaryota</taxon>
        <taxon>Fungi</taxon>
        <taxon>Fungi incertae sedis</taxon>
        <taxon>Microsporidia</taxon>
        <taxon>Dubosqiidae</taxon>
        <taxon>Hamiltosporidium</taxon>
    </lineage>
</organism>
<dbReference type="AlphaFoldDB" id="A0A4Q9LKD5"/>
<dbReference type="EMBL" id="PITI01000103">
    <property type="protein sequence ID" value="TBU08728.1"/>
    <property type="molecule type" value="Genomic_DNA"/>
</dbReference>
<proteinExistence type="predicted"/>
<gene>
    <name evidence="2" type="ORF">CWI36_0103p0040</name>
</gene>
<accession>A0A4Q9LKD5</accession>
<comment type="caution">
    <text evidence="2">The sequence shown here is derived from an EMBL/GenBank/DDBJ whole genome shotgun (WGS) entry which is preliminary data.</text>
</comment>
<protein>
    <submittedName>
        <fullName evidence="2">Uncharacterized protein</fullName>
    </submittedName>
</protein>
<reference evidence="2 3" key="1">
    <citation type="submission" date="2017-12" db="EMBL/GenBank/DDBJ databases">
        <authorList>
            <person name="Pombert J.-F."/>
            <person name="Haag K.L."/>
            <person name="Ebert D."/>
        </authorList>
    </citation>
    <scope>NUCLEOTIDE SEQUENCE [LARGE SCALE GENOMIC DNA]</scope>
    <source>
        <strain evidence="2">BE-OM-2</strain>
    </source>
</reference>
<keyword evidence="3" id="KW-1185">Reference proteome</keyword>
<feature type="region of interest" description="Disordered" evidence="1">
    <location>
        <begin position="29"/>
        <end position="62"/>
    </location>
</feature>
<dbReference type="Proteomes" id="UP000291404">
    <property type="component" value="Unassembled WGS sequence"/>
</dbReference>